<sequence length="81" mass="8957">MLVGNGFGADSLTEFGYTRPIKRWCLNTPLADAKTSFEDGKLRCPDLCVRRSNARLRMHLHGASASFMELEALRTSRLGAA</sequence>
<name>Q50075_MYCLR</name>
<proteinExistence type="predicted"/>
<accession>Q50075</accession>
<reference evidence="1" key="1">
    <citation type="submission" date="1994-09" db="EMBL/GenBank/DDBJ databases">
        <authorList>
            <person name="Robison K."/>
        </authorList>
    </citation>
    <scope>NUCLEOTIDE SEQUENCE</scope>
</reference>
<dbReference type="AlphaFoldDB" id="Q50075"/>
<organism evidence="1">
    <name type="scientific">Mycobacterium leprae</name>
    <dbReference type="NCBI Taxonomy" id="1769"/>
    <lineage>
        <taxon>Bacteria</taxon>
        <taxon>Bacillati</taxon>
        <taxon>Actinomycetota</taxon>
        <taxon>Actinomycetes</taxon>
        <taxon>Mycobacteriales</taxon>
        <taxon>Mycobacteriaceae</taxon>
        <taxon>Mycobacterium</taxon>
    </lineage>
</organism>
<dbReference type="EMBL" id="U15183">
    <property type="protein sequence ID" value="AAA63012.1"/>
    <property type="molecule type" value="Genomic_DNA"/>
</dbReference>
<reference evidence="1" key="2">
    <citation type="submission" date="1995-04" db="EMBL/GenBank/DDBJ databases">
        <authorList>
            <person name="Smith D.R."/>
        </authorList>
    </citation>
    <scope>NUCLEOTIDE SEQUENCE</scope>
</reference>
<protein>
    <submittedName>
        <fullName evidence="1">U1740p</fullName>
    </submittedName>
</protein>
<evidence type="ECO:0000313" key="1">
    <source>
        <dbReference type="EMBL" id="AAA63012.1"/>
    </source>
</evidence>